<organism evidence="6 7">
    <name type="scientific">Colocasia esculenta</name>
    <name type="common">Wild taro</name>
    <name type="synonym">Arum esculentum</name>
    <dbReference type="NCBI Taxonomy" id="4460"/>
    <lineage>
        <taxon>Eukaryota</taxon>
        <taxon>Viridiplantae</taxon>
        <taxon>Streptophyta</taxon>
        <taxon>Embryophyta</taxon>
        <taxon>Tracheophyta</taxon>
        <taxon>Spermatophyta</taxon>
        <taxon>Magnoliopsida</taxon>
        <taxon>Liliopsida</taxon>
        <taxon>Araceae</taxon>
        <taxon>Aroideae</taxon>
        <taxon>Colocasieae</taxon>
        <taxon>Colocasia</taxon>
    </lineage>
</organism>
<reference evidence="6" key="1">
    <citation type="submission" date="2017-07" db="EMBL/GenBank/DDBJ databases">
        <title>Taro Niue Genome Assembly and Annotation.</title>
        <authorList>
            <person name="Atibalentja N."/>
            <person name="Keating K."/>
            <person name="Fields C.J."/>
        </authorList>
    </citation>
    <scope>NUCLEOTIDE SEQUENCE</scope>
    <source>
        <strain evidence="6">Niue_2</strain>
        <tissue evidence="6">Leaf</tissue>
    </source>
</reference>
<evidence type="ECO:0000313" key="6">
    <source>
        <dbReference type="EMBL" id="MQL79459.1"/>
    </source>
</evidence>
<evidence type="ECO:0000256" key="3">
    <source>
        <dbReference type="PROSITE-ProRule" id="PRU00982"/>
    </source>
</evidence>
<sequence>MFTEDPPPDFQVLVHGVLYTLNKRCVALRSAKMARLLEARSQQRQLLSLADIPADEKAFMVATRFCYGYEPDLSTENVVPIACVASFLEMTEEHSKDNLLGRALGFISARVLSHWNETLRALRSAEIVLPHAAQLGIVDACLRSIAEKALADPHLLRNPMEDLAGAGSHGDADRVVIGVKRRLFLVDWRAEDLTGLGLDLYVPAMAAMACAGVPEEHLALCLYRYARKRANVGGPAPPDGEVGSSEYEKINQMRVMEAVEKLLPQEKGALPVKCLFEMLRSAIFLRASHECRSGLEARIGKLLPEASLEDLLIPSSGYARETKYDFDCIQRLLTHFCSNCCADSRTDLSKLVTVTRLFEGFLAEVAKDAEMKKEKFVPLLEMLASLLEGIRRGSDGVYCAVDAYFLAHGHLTESEREEVCRALDCRGLSLEACEHASQNARMPLRMVARALFIGQMHIRQAMACALRDSDGRASEKGKAKEEKYPTINIGGRGTEEEERDENQKQQLQQGMEARKEILSVRSRVTRPEATRSKTMREPWLCCRCGGLVPGMVRKKLGFWKGLRWKLGCRSGLQGCKCNVKRMHPKKNNCIS</sequence>
<accession>A0A843UHH5</accession>
<dbReference type="InterPro" id="IPR011333">
    <property type="entry name" value="SKP1/BTB/POZ_sf"/>
</dbReference>
<dbReference type="PROSITE" id="PS51649">
    <property type="entry name" value="NPH3"/>
    <property type="match status" value="1"/>
</dbReference>
<evidence type="ECO:0000256" key="1">
    <source>
        <dbReference type="ARBA" id="ARBA00004906"/>
    </source>
</evidence>
<proteinExistence type="inferred from homology"/>
<dbReference type="PANTHER" id="PTHR32370">
    <property type="entry name" value="OS12G0117600 PROTEIN"/>
    <property type="match status" value="1"/>
</dbReference>
<dbReference type="Proteomes" id="UP000652761">
    <property type="component" value="Unassembled WGS sequence"/>
</dbReference>
<dbReference type="Pfam" id="PF03000">
    <property type="entry name" value="NPH3"/>
    <property type="match status" value="1"/>
</dbReference>
<comment type="similarity">
    <text evidence="3">Belongs to the NPH3 family.</text>
</comment>
<comment type="caution">
    <text evidence="6">The sequence shown here is derived from an EMBL/GenBank/DDBJ whole genome shotgun (WGS) entry which is preliminary data.</text>
</comment>
<keyword evidence="2" id="KW-0833">Ubl conjugation pathway</keyword>
<keyword evidence="7" id="KW-1185">Reference proteome</keyword>
<dbReference type="OrthoDB" id="784639at2759"/>
<dbReference type="GO" id="GO:0016567">
    <property type="term" value="P:protein ubiquitination"/>
    <property type="evidence" value="ECO:0007669"/>
    <property type="project" value="UniProtKB-UniPathway"/>
</dbReference>
<protein>
    <recommendedName>
        <fullName evidence="5">NPH3 domain-containing protein</fullName>
    </recommendedName>
</protein>
<dbReference type="UniPathway" id="UPA00143"/>
<dbReference type="SUPFAM" id="SSF54695">
    <property type="entry name" value="POZ domain"/>
    <property type="match status" value="1"/>
</dbReference>
<feature type="region of interest" description="Disordered" evidence="4">
    <location>
        <begin position="486"/>
        <end position="511"/>
    </location>
</feature>
<evidence type="ECO:0000256" key="4">
    <source>
        <dbReference type="SAM" id="MobiDB-lite"/>
    </source>
</evidence>
<dbReference type="EMBL" id="NMUH01000456">
    <property type="protein sequence ID" value="MQL79459.1"/>
    <property type="molecule type" value="Genomic_DNA"/>
</dbReference>
<evidence type="ECO:0000313" key="7">
    <source>
        <dbReference type="Proteomes" id="UP000652761"/>
    </source>
</evidence>
<dbReference type="AlphaFoldDB" id="A0A843UHH5"/>
<evidence type="ECO:0000259" key="5">
    <source>
        <dbReference type="PROSITE" id="PS51649"/>
    </source>
</evidence>
<dbReference type="InterPro" id="IPR043454">
    <property type="entry name" value="NPH3/RPT2-like"/>
</dbReference>
<name>A0A843UHH5_COLES</name>
<comment type="pathway">
    <text evidence="1">Protein modification; protein ubiquitination.</text>
</comment>
<feature type="domain" description="NPH3" evidence="5">
    <location>
        <begin position="187"/>
        <end position="457"/>
    </location>
</feature>
<dbReference type="InterPro" id="IPR027356">
    <property type="entry name" value="NPH3_dom"/>
</dbReference>
<evidence type="ECO:0000256" key="2">
    <source>
        <dbReference type="ARBA" id="ARBA00022786"/>
    </source>
</evidence>
<gene>
    <name evidence="6" type="ORF">Taro_011898</name>
</gene>